<evidence type="ECO:0000313" key="4">
    <source>
        <dbReference type="Proteomes" id="UP000286576"/>
    </source>
</evidence>
<comment type="caution">
    <text evidence="3">The sequence shown here is derived from an EMBL/GenBank/DDBJ whole genome shotgun (WGS) entry which is preliminary data.</text>
</comment>
<dbReference type="SUPFAM" id="SSF47413">
    <property type="entry name" value="lambda repressor-like DNA-binding domains"/>
    <property type="match status" value="1"/>
</dbReference>
<dbReference type="GO" id="GO:0005829">
    <property type="term" value="C:cytosol"/>
    <property type="evidence" value="ECO:0007669"/>
    <property type="project" value="TreeGrafter"/>
</dbReference>
<accession>A0A418NQF6</accession>
<feature type="domain" description="HTH cro/C1-type" evidence="2">
    <location>
        <begin position="12"/>
        <end position="66"/>
    </location>
</feature>
<dbReference type="GO" id="GO:0003700">
    <property type="term" value="F:DNA-binding transcription factor activity"/>
    <property type="evidence" value="ECO:0007669"/>
    <property type="project" value="TreeGrafter"/>
</dbReference>
<dbReference type="Gene3D" id="1.10.260.40">
    <property type="entry name" value="lambda repressor-like DNA-binding domains"/>
    <property type="match status" value="1"/>
</dbReference>
<dbReference type="InterPro" id="IPR001387">
    <property type="entry name" value="Cro/C1-type_HTH"/>
</dbReference>
<protein>
    <submittedName>
        <fullName evidence="3">XRE family transcriptional regulator</fullName>
    </submittedName>
</protein>
<reference evidence="3 4" key="1">
    <citation type="submission" date="2018-08" db="EMBL/GenBank/DDBJ databases">
        <title>Erythrobacter zhengii sp.nov., a bacterium isolated from deep-sea sediment.</title>
        <authorList>
            <person name="Fang C."/>
            <person name="Wu Y.-H."/>
            <person name="Sun C."/>
            <person name="Wang H."/>
            <person name="Cheng H."/>
            <person name="Meng F.-X."/>
            <person name="Wang C.-S."/>
            <person name="Xu X.-W."/>
        </authorList>
    </citation>
    <scope>NUCLEOTIDE SEQUENCE [LARGE SCALE GENOMIC DNA]</scope>
    <source>
        <strain evidence="3 4">V18</strain>
    </source>
</reference>
<dbReference type="CDD" id="cd00093">
    <property type="entry name" value="HTH_XRE"/>
    <property type="match status" value="1"/>
</dbReference>
<dbReference type="SMART" id="SM00530">
    <property type="entry name" value="HTH_XRE"/>
    <property type="match status" value="1"/>
</dbReference>
<evidence type="ECO:0000259" key="2">
    <source>
        <dbReference type="PROSITE" id="PS50943"/>
    </source>
</evidence>
<gene>
    <name evidence="3" type="ORF">D2V07_13980</name>
</gene>
<dbReference type="EMBL" id="QXFL01000006">
    <property type="protein sequence ID" value="RIV84675.1"/>
    <property type="molecule type" value="Genomic_DNA"/>
</dbReference>
<dbReference type="PROSITE" id="PS50943">
    <property type="entry name" value="HTH_CROC1"/>
    <property type="match status" value="1"/>
</dbReference>
<keyword evidence="4" id="KW-1185">Reference proteome</keyword>
<dbReference type="AlphaFoldDB" id="A0A418NQF6"/>
<dbReference type="OrthoDB" id="9815697at2"/>
<dbReference type="InterPro" id="IPR010982">
    <property type="entry name" value="Lambda_DNA-bd_dom_sf"/>
</dbReference>
<dbReference type="PANTHER" id="PTHR46797:SF1">
    <property type="entry name" value="METHYLPHOSPHONATE SYNTHASE"/>
    <property type="match status" value="1"/>
</dbReference>
<evidence type="ECO:0000256" key="1">
    <source>
        <dbReference type="ARBA" id="ARBA00023125"/>
    </source>
</evidence>
<dbReference type="Pfam" id="PF13560">
    <property type="entry name" value="HTH_31"/>
    <property type="match status" value="1"/>
</dbReference>
<dbReference type="RefSeq" id="WP_119587565.1">
    <property type="nucleotide sequence ID" value="NZ_CAWODQ010000026.1"/>
</dbReference>
<dbReference type="PANTHER" id="PTHR46797">
    <property type="entry name" value="HTH-TYPE TRANSCRIPTIONAL REGULATOR"/>
    <property type="match status" value="1"/>
</dbReference>
<dbReference type="Proteomes" id="UP000286576">
    <property type="component" value="Unassembled WGS sequence"/>
</dbReference>
<name>A0A418NQF6_9SPHN</name>
<dbReference type="GO" id="GO:0003677">
    <property type="term" value="F:DNA binding"/>
    <property type="evidence" value="ECO:0007669"/>
    <property type="project" value="UniProtKB-KW"/>
</dbReference>
<proteinExistence type="predicted"/>
<sequence>MAKLQIQFGNLVASHRRRCGLTQAALAEQIDLSEDMIARIEAGGTGASFKTIGKLADALGVTAAALFDDTVGLTDNDNPELAVLRSRLAKLSPSDVKWLSGIVDAALTPRR</sequence>
<dbReference type="InterPro" id="IPR050807">
    <property type="entry name" value="TransReg_Diox_bact_type"/>
</dbReference>
<keyword evidence="1" id="KW-0238">DNA-binding</keyword>
<organism evidence="3 4">
    <name type="scientific">Aurantiacibacter zhengii</name>
    <dbReference type="NCBI Taxonomy" id="2307003"/>
    <lineage>
        <taxon>Bacteria</taxon>
        <taxon>Pseudomonadati</taxon>
        <taxon>Pseudomonadota</taxon>
        <taxon>Alphaproteobacteria</taxon>
        <taxon>Sphingomonadales</taxon>
        <taxon>Erythrobacteraceae</taxon>
        <taxon>Aurantiacibacter</taxon>
    </lineage>
</organism>
<evidence type="ECO:0000313" key="3">
    <source>
        <dbReference type="EMBL" id="RIV84675.1"/>
    </source>
</evidence>